<dbReference type="Gene3D" id="3.40.1370.10">
    <property type="match status" value="1"/>
</dbReference>
<evidence type="ECO:0008006" key="6">
    <source>
        <dbReference type="Google" id="ProtNLM"/>
    </source>
</evidence>
<organism evidence="4 5">
    <name type="scientific">Candidatus Falkowbacteria bacterium GW2011_GWA2_39_24</name>
    <dbReference type="NCBI Taxonomy" id="1618634"/>
    <lineage>
        <taxon>Bacteria</taxon>
        <taxon>Candidatus Falkowiibacteriota</taxon>
    </lineage>
</organism>
<accession>A0A0G0NAU0</accession>
<dbReference type="EMBL" id="LBWS01000049">
    <property type="protein sequence ID" value="KKR13264.1"/>
    <property type="molecule type" value="Genomic_DNA"/>
</dbReference>
<comment type="similarity">
    <text evidence="1">Belongs to the universal ribosomal protein uL4 family.</text>
</comment>
<evidence type="ECO:0000256" key="3">
    <source>
        <dbReference type="ARBA" id="ARBA00023274"/>
    </source>
</evidence>
<feature type="non-terminal residue" evidence="4">
    <location>
        <position position="1"/>
    </location>
</feature>
<dbReference type="GO" id="GO:0006412">
    <property type="term" value="P:translation"/>
    <property type="evidence" value="ECO:0007669"/>
    <property type="project" value="InterPro"/>
</dbReference>
<reference evidence="4 5" key="1">
    <citation type="journal article" date="2015" name="Nature">
        <title>rRNA introns, odd ribosomes, and small enigmatic genomes across a large radiation of phyla.</title>
        <authorList>
            <person name="Brown C.T."/>
            <person name="Hug L.A."/>
            <person name="Thomas B.C."/>
            <person name="Sharon I."/>
            <person name="Castelle C.J."/>
            <person name="Singh A."/>
            <person name="Wilkins M.J."/>
            <person name="Williams K.H."/>
            <person name="Banfield J.F."/>
        </authorList>
    </citation>
    <scope>NUCLEOTIDE SEQUENCE [LARGE SCALE GENOMIC DNA]</scope>
</reference>
<proteinExistence type="inferred from homology"/>
<sequence>GITVINLENINIVDLLNNRNLLLTKNIVKILEKRYKKEDKK</sequence>
<evidence type="ECO:0000256" key="2">
    <source>
        <dbReference type="ARBA" id="ARBA00022980"/>
    </source>
</evidence>
<evidence type="ECO:0000256" key="1">
    <source>
        <dbReference type="ARBA" id="ARBA00010528"/>
    </source>
</evidence>
<comment type="caution">
    <text evidence="4">The sequence shown here is derived from an EMBL/GenBank/DDBJ whole genome shotgun (WGS) entry which is preliminary data.</text>
</comment>
<dbReference type="Proteomes" id="UP000034048">
    <property type="component" value="Unassembled WGS sequence"/>
</dbReference>
<dbReference type="SUPFAM" id="SSF52166">
    <property type="entry name" value="Ribosomal protein L4"/>
    <property type="match status" value="1"/>
</dbReference>
<dbReference type="InterPro" id="IPR023574">
    <property type="entry name" value="Ribosomal_uL4_dom_sf"/>
</dbReference>
<keyword evidence="2" id="KW-0689">Ribosomal protein</keyword>
<dbReference type="AlphaFoldDB" id="A0A0G0NAU0"/>
<dbReference type="GO" id="GO:0003735">
    <property type="term" value="F:structural constituent of ribosome"/>
    <property type="evidence" value="ECO:0007669"/>
    <property type="project" value="InterPro"/>
</dbReference>
<name>A0A0G0NAU0_9BACT</name>
<evidence type="ECO:0000313" key="4">
    <source>
        <dbReference type="EMBL" id="KKR13264.1"/>
    </source>
</evidence>
<evidence type="ECO:0000313" key="5">
    <source>
        <dbReference type="Proteomes" id="UP000034048"/>
    </source>
</evidence>
<gene>
    <name evidence="4" type="ORF">UT42_C0049G0001</name>
</gene>
<keyword evidence="3" id="KW-0687">Ribonucleoprotein</keyword>
<protein>
    <recommendedName>
        <fullName evidence="6">50S ribosomal protein L4</fullName>
    </recommendedName>
</protein>
<dbReference type="GO" id="GO:0005840">
    <property type="term" value="C:ribosome"/>
    <property type="evidence" value="ECO:0007669"/>
    <property type="project" value="UniProtKB-KW"/>
</dbReference>
<dbReference type="GO" id="GO:1990904">
    <property type="term" value="C:ribonucleoprotein complex"/>
    <property type="evidence" value="ECO:0007669"/>
    <property type="project" value="UniProtKB-KW"/>
</dbReference>